<dbReference type="Proteomes" id="UP000651977">
    <property type="component" value="Unassembled WGS sequence"/>
</dbReference>
<comment type="caution">
    <text evidence="1">The sequence shown here is derived from an EMBL/GenBank/DDBJ whole genome shotgun (WGS) entry which is preliminary data.</text>
</comment>
<accession>A0ABQ1I3F8</accession>
<evidence type="ECO:0000313" key="1">
    <source>
        <dbReference type="EMBL" id="GGB05047.1"/>
    </source>
</evidence>
<dbReference type="EMBL" id="BMDY01000009">
    <property type="protein sequence ID" value="GGB05047.1"/>
    <property type="molecule type" value="Genomic_DNA"/>
</dbReference>
<proteinExistence type="predicted"/>
<gene>
    <name evidence="1" type="ORF">GCM10007414_17940</name>
</gene>
<keyword evidence="2" id="KW-1185">Reference proteome</keyword>
<organism evidence="1 2">
    <name type="scientific">Agarivorans gilvus</name>
    <dbReference type="NCBI Taxonomy" id="680279"/>
    <lineage>
        <taxon>Bacteria</taxon>
        <taxon>Pseudomonadati</taxon>
        <taxon>Pseudomonadota</taxon>
        <taxon>Gammaproteobacteria</taxon>
        <taxon>Alteromonadales</taxon>
        <taxon>Alteromonadaceae</taxon>
        <taxon>Agarivorans</taxon>
    </lineage>
</organism>
<evidence type="ECO:0000313" key="2">
    <source>
        <dbReference type="Proteomes" id="UP000651977"/>
    </source>
</evidence>
<reference evidence="2" key="1">
    <citation type="journal article" date="2019" name="Int. J. Syst. Evol. Microbiol.">
        <title>The Global Catalogue of Microorganisms (GCM) 10K type strain sequencing project: providing services to taxonomists for standard genome sequencing and annotation.</title>
        <authorList>
            <consortium name="The Broad Institute Genomics Platform"/>
            <consortium name="The Broad Institute Genome Sequencing Center for Infectious Disease"/>
            <person name="Wu L."/>
            <person name="Ma J."/>
        </authorList>
    </citation>
    <scope>NUCLEOTIDE SEQUENCE [LARGE SCALE GENOMIC DNA]</scope>
    <source>
        <strain evidence="2">CGMCC 1.10131</strain>
    </source>
</reference>
<sequence length="43" mass="5285">MLRQVWRKFSRLVARYDRWLAANSLDKPCRSCIPREHDKPEQK</sequence>
<dbReference type="RefSeq" id="WP_257720927.1">
    <property type="nucleotide sequence ID" value="NZ_BMDY01000009.1"/>
</dbReference>
<name>A0ABQ1I3F8_9ALTE</name>
<protein>
    <submittedName>
        <fullName evidence="1">Uncharacterized protein</fullName>
    </submittedName>
</protein>